<dbReference type="InterPro" id="IPR013216">
    <property type="entry name" value="Methyltransf_11"/>
</dbReference>
<dbReference type="SUPFAM" id="SSF53335">
    <property type="entry name" value="S-adenosyl-L-methionine-dependent methyltransferases"/>
    <property type="match status" value="1"/>
</dbReference>
<reference evidence="2 3" key="1">
    <citation type="submission" date="2015-12" db="EMBL/GenBank/DDBJ databases">
        <title>Genome sequence of Oceanibaculum pacificum MCCC 1A02656.</title>
        <authorList>
            <person name="Lu L."/>
            <person name="Lai Q."/>
            <person name="Shao Z."/>
            <person name="Qian P."/>
        </authorList>
    </citation>
    <scope>NUCLEOTIDE SEQUENCE [LARGE SCALE GENOMIC DNA]</scope>
    <source>
        <strain evidence="2 3">MCCC 1A02656</strain>
    </source>
</reference>
<evidence type="ECO:0000259" key="1">
    <source>
        <dbReference type="Pfam" id="PF08241"/>
    </source>
</evidence>
<gene>
    <name evidence="2" type="ORF">AUP43_15140</name>
</gene>
<organism evidence="2 3">
    <name type="scientific">Oceanibaculum pacificum</name>
    <dbReference type="NCBI Taxonomy" id="580166"/>
    <lineage>
        <taxon>Bacteria</taxon>
        <taxon>Pseudomonadati</taxon>
        <taxon>Pseudomonadota</taxon>
        <taxon>Alphaproteobacteria</taxon>
        <taxon>Rhodospirillales</taxon>
        <taxon>Oceanibaculaceae</taxon>
        <taxon>Oceanibaculum</taxon>
    </lineage>
</organism>
<dbReference type="Gene3D" id="3.40.50.150">
    <property type="entry name" value="Vaccinia Virus protein VP39"/>
    <property type="match status" value="1"/>
</dbReference>
<dbReference type="GO" id="GO:0008757">
    <property type="term" value="F:S-adenosylmethionine-dependent methyltransferase activity"/>
    <property type="evidence" value="ECO:0007669"/>
    <property type="project" value="InterPro"/>
</dbReference>
<dbReference type="Pfam" id="PF08241">
    <property type="entry name" value="Methyltransf_11"/>
    <property type="match status" value="1"/>
</dbReference>
<dbReference type="STRING" id="580166.AUP43_15140"/>
<comment type="caution">
    <text evidence="2">The sequence shown here is derived from an EMBL/GenBank/DDBJ whole genome shotgun (WGS) entry which is preliminary data.</text>
</comment>
<evidence type="ECO:0000313" key="2">
    <source>
        <dbReference type="EMBL" id="KZC97640.1"/>
    </source>
</evidence>
<evidence type="ECO:0000313" key="3">
    <source>
        <dbReference type="Proteomes" id="UP000076400"/>
    </source>
</evidence>
<dbReference type="CDD" id="cd02440">
    <property type="entry name" value="AdoMet_MTases"/>
    <property type="match status" value="1"/>
</dbReference>
<dbReference type="AlphaFoldDB" id="A0A154V8E5"/>
<dbReference type="EMBL" id="LPXN01000178">
    <property type="protein sequence ID" value="KZC97640.1"/>
    <property type="molecule type" value="Genomic_DNA"/>
</dbReference>
<protein>
    <recommendedName>
        <fullName evidence="1">Methyltransferase type 11 domain-containing protein</fullName>
    </recommendedName>
</protein>
<dbReference type="InterPro" id="IPR029063">
    <property type="entry name" value="SAM-dependent_MTases_sf"/>
</dbReference>
<sequence>MDFERLLPLLRCPHSASVLERVGDELVSAAGFRYPIVNGKPVLVKLIQPMHVSPPGREIVSQNIQNFRVKNPRFGDEAVILHLGSGNVPSDDQRVISMDILPTDNVDLVAEAEALPFASNTLDLVVSGAVFEHLYDPMQAIREVRRVLKEGGMFNIDTAFMQSYHGFPSHYFNMTPQAVETLLVDDFKLEQSLVPESGTMLESFIGTLDRFLGLLPAAERKSLLKLSVAEALDRMRKERGRANPLLHSMSEYAHRAMAASFVVVALKPVDYERRQAAVVEELGEPAWNALKREYYAARMGLMLRHHEVELYRQFTRDARGLTAEDMAAPPPLESFLSAATVEDSLSPEAFRVATNLLRSQQDGLTVQRDHWIDAYLKASTLVRVNQRVSTLLQGLPEGAVRSFLEAAFQSVKLRARRLIRGY</sequence>
<name>A0A154V8E5_9PROT</name>
<dbReference type="Proteomes" id="UP000076400">
    <property type="component" value="Unassembled WGS sequence"/>
</dbReference>
<keyword evidence="3" id="KW-1185">Reference proteome</keyword>
<proteinExistence type="predicted"/>
<feature type="domain" description="Methyltransferase type 11" evidence="1">
    <location>
        <begin position="108"/>
        <end position="154"/>
    </location>
</feature>
<accession>A0A154V8E5</accession>